<dbReference type="EMBL" id="JBAWKC010000001">
    <property type="protein sequence ID" value="MFH6767859.1"/>
    <property type="molecule type" value="Genomic_DNA"/>
</dbReference>
<comment type="caution">
    <text evidence="1">The sequence shown here is derived from an EMBL/GenBank/DDBJ whole genome shotgun (WGS) entry which is preliminary data.</text>
</comment>
<dbReference type="InterPro" id="IPR025347">
    <property type="entry name" value="DUF4251"/>
</dbReference>
<accession>A0ABW7MM17</accession>
<dbReference type="Pfam" id="PF14059">
    <property type="entry name" value="DUF4251"/>
    <property type="match status" value="1"/>
</dbReference>
<reference evidence="1 2" key="1">
    <citation type="submission" date="2024-02" db="EMBL/GenBank/DDBJ databases">
        <title>A Gaetbulibacter species isolated from tidal flats and genomic insights of their niches.</title>
        <authorList>
            <person name="Ye Y."/>
        </authorList>
    </citation>
    <scope>NUCLEOTIDE SEQUENCE [LARGE SCALE GENOMIC DNA]</scope>
    <source>
        <strain evidence="1 2">KEM-8</strain>
    </source>
</reference>
<sequence>MDNFKKKYEIKVNIKDKNQYYNMYLTIGLEGSASFNVSSYNRGSISYNGKNESIKE</sequence>
<keyword evidence="2" id="KW-1185">Reference proteome</keyword>
<dbReference type="Proteomes" id="UP001610104">
    <property type="component" value="Unassembled WGS sequence"/>
</dbReference>
<gene>
    <name evidence="1" type="ORF">V8G56_03845</name>
</gene>
<proteinExistence type="predicted"/>
<name>A0ABW7MM17_9FLAO</name>
<protein>
    <submittedName>
        <fullName evidence="1">DUF4251 domain-containing protein</fullName>
    </submittedName>
</protein>
<dbReference type="RefSeq" id="WP_395437139.1">
    <property type="nucleotide sequence ID" value="NZ_JBAWKC010000001.1"/>
</dbReference>
<organism evidence="1 2">
    <name type="scientific">Gaetbulibacter aquiaggeris</name>
    <dbReference type="NCBI Taxonomy" id="1735373"/>
    <lineage>
        <taxon>Bacteria</taxon>
        <taxon>Pseudomonadati</taxon>
        <taxon>Bacteroidota</taxon>
        <taxon>Flavobacteriia</taxon>
        <taxon>Flavobacteriales</taxon>
        <taxon>Flavobacteriaceae</taxon>
        <taxon>Gaetbulibacter</taxon>
    </lineage>
</organism>
<dbReference type="Gene3D" id="2.40.128.410">
    <property type="match status" value="1"/>
</dbReference>
<evidence type="ECO:0000313" key="2">
    <source>
        <dbReference type="Proteomes" id="UP001610104"/>
    </source>
</evidence>
<evidence type="ECO:0000313" key="1">
    <source>
        <dbReference type="EMBL" id="MFH6767859.1"/>
    </source>
</evidence>